<dbReference type="Gene3D" id="3.40.50.2300">
    <property type="match status" value="2"/>
</dbReference>
<evidence type="ECO:0000313" key="2">
    <source>
        <dbReference type="EMBL" id="RXH15957.1"/>
    </source>
</evidence>
<dbReference type="KEGG" id="bgz:XH91_30470"/>
<dbReference type="Proteomes" id="UP000290401">
    <property type="component" value="Unassembled WGS sequence"/>
</dbReference>
<reference evidence="2 4" key="2">
    <citation type="submission" date="2018-10" db="EMBL/GenBank/DDBJ databases">
        <title>Bradyrhizobium sp. nov., effective nodules isolated from peanut in China.</title>
        <authorList>
            <person name="Li Y."/>
        </authorList>
    </citation>
    <scope>NUCLEOTIDE SEQUENCE [LARGE SCALE GENOMIC DNA]</scope>
    <source>
        <strain evidence="2 4">CCBAU 53426</strain>
    </source>
</reference>
<protein>
    <recommendedName>
        <fullName evidence="5">ABC transporter substrate-binding protein</fullName>
    </recommendedName>
</protein>
<sequence length="329" mass="36084">MRRRELLAALLAATAARPLKATEVNKVHRLAVCAASPEWASKNVWATLFNRLPQIGFVEGKNLIIDRYTTDGQPEHYGDVARKIVQAAPDVIALGFDHQLILKIAAETASIPIVATFGDPVAAGIVRNMGRPERNITGVSLDAGIEMQGKHLEILLQAVPSASRVAYLSNRAEWDGAWGQSTRDAGRRLGISVVGFPLEHSADESEYRQAFESMSQQSINALMANGFPPNLGHRDLILELAVKYRLPSITWWPDLVERGQGFLSYAPDYPYYFRLWADEVGEALNGATPADIPIQQATKLLLEINLKTAKAVGLDISPSLLARADRVIE</sequence>
<dbReference type="AlphaFoldDB" id="A0AAE5X5S0"/>
<evidence type="ECO:0000313" key="4">
    <source>
        <dbReference type="Proteomes" id="UP000290401"/>
    </source>
</evidence>
<dbReference type="EMBL" id="CP030053">
    <property type="protein sequence ID" value="QAU49260.1"/>
    <property type="molecule type" value="Genomic_DNA"/>
</dbReference>
<gene>
    <name evidence="2" type="ORF">EAS56_08040</name>
    <name evidence="1" type="ORF">XH91_30470</name>
</gene>
<keyword evidence="4" id="KW-1185">Reference proteome</keyword>
<evidence type="ECO:0000313" key="1">
    <source>
        <dbReference type="EMBL" id="QAU49260.1"/>
    </source>
</evidence>
<accession>A0AAE5X5S0</accession>
<evidence type="ECO:0000313" key="3">
    <source>
        <dbReference type="Proteomes" id="UP000288972"/>
    </source>
</evidence>
<dbReference type="EMBL" id="RDQZ01000004">
    <property type="protein sequence ID" value="RXH15957.1"/>
    <property type="molecule type" value="Genomic_DNA"/>
</dbReference>
<name>A0AAE5X5S0_9BRAD</name>
<reference evidence="1 3" key="1">
    <citation type="submission" date="2018-06" db="EMBL/GenBank/DDBJ databases">
        <title>Comparative genomics of rhizobia nodulating Arachis hypogaea in China.</title>
        <authorList>
            <person name="Li Y."/>
        </authorList>
    </citation>
    <scope>NUCLEOTIDE SEQUENCE [LARGE SCALE GENOMIC DNA]</scope>
    <source>
        <strain evidence="1 3">CCBAU 51670</strain>
    </source>
</reference>
<dbReference type="InterPro" id="IPR007487">
    <property type="entry name" value="ABC_transpt-TYRBP-like"/>
</dbReference>
<organism evidence="1 3">
    <name type="scientific">Bradyrhizobium guangzhouense</name>
    <dbReference type="NCBI Taxonomy" id="1325095"/>
    <lineage>
        <taxon>Bacteria</taxon>
        <taxon>Pseudomonadati</taxon>
        <taxon>Pseudomonadota</taxon>
        <taxon>Alphaproteobacteria</taxon>
        <taxon>Hyphomicrobiales</taxon>
        <taxon>Nitrobacteraceae</taxon>
        <taxon>Bradyrhizobium</taxon>
    </lineage>
</organism>
<dbReference type="PANTHER" id="PTHR35271">
    <property type="entry name" value="ABC TRANSPORTER, SUBSTRATE-BINDING LIPOPROTEIN-RELATED"/>
    <property type="match status" value="1"/>
</dbReference>
<dbReference type="Proteomes" id="UP000288972">
    <property type="component" value="Chromosome"/>
</dbReference>
<proteinExistence type="predicted"/>
<dbReference type="PANTHER" id="PTHR35271:SF1">
    <property type="entry name" value="ABC TRANSPORTER, SUBSTRATE-BINDING LIPOPROTEIN"/>
    <property type="match status" value="1"/>
</dbReference>
<dbReference type="CDD" id="cd06325">
    <property type="entry name" value="PBP1_ABC_unchar_transporter"/>
    <property type="match status" value="1"/>
</dbReference>
<evidence type="ECO:0008006" key="5">
    <source>
        <dbReference type="Google" id="ProtNLM"/>
    </source>
</evidence>
<dbReference type="Pfam" id="PF04392">
    <property type="entry name" value="ABC_sub_bind"/>
    <property type="match status" value="1"/>
</dbReference>
<dbReference type="RefSeq" id="WP_128954014.1">
    <property type="nucleotide sequence ID" value="NZ_CP030053.1"/>
</dbReference>